<proteinExistence type="predicted"/>
<dbReference type="AlphaFoldDB" id="A0A6H2A5B0"/>
<evidence type="ECO:0000256" key="1">
    <source>
        <dbReference type="SAM" id="MobiDB-lite"/>
    </source>
</evidence>
<sequence length="65" mass="7271">MALTKKEAREWKSLQAKSKRHGVPVTRVGPANVMFGKDLYAQLGTGRATMIMDARVKVKKSRGRK</sequence>
<feature type="compositionally biased region" description="Basic and acidic residues" evidence="1">
    <location>
        <begin position="1"/>
        <end position="12"/>
    </location>
</feature>
<name>A0A6H2A5B0_9ZZZZ</name>
<evidence type="ECO:0000313" key="3">
    <source>
        <dbReference type="EMBL" id="QJI04096.1"/>
    </source>
</evidence>
<dbReference type="EMBL" id="MT145148">
    <property type="protein sequence ID" value="QJI04096.1"/>
    <property type="molecule type" value="Genomic_DNA"/>
</dbReference>
<organism evidence="2">
    <name type="scientific">viral metagenome</name>
    <dbReference type="NCBI Taxonomy" id="1070528"/>
    <lineage>
        <taxon>unclassified sequences</taxon>
        <taxon>metagenomes</taxon>
        <taxon>organismal metagenomes</taxon>
    </lineage>
</organism>
<dbReference type="EMBL" id="MT144554">
    <property type="protein sequence ID" value="QJA54958.1"/>
    <property type="molecule type" value="Genomic_DNA"/>
</dbReference>
<feature type="region of interest" description="Disordered" evidence="1">
    <location>
        <begin position="1"/>
        <end position="23"/>
    </location>
</feature>
<accession>A0A6H2A5B0</accession>
<evidence type="ECO:0000313" key="2">
    <source>
        <dbReference type="EMBL" id="QJA54958.1"/>
    </source>
</evidence>
<reference evidence="2" key="1">
    <citation type="submission" date="2020-03" db="EMBL/GenBank/DDBJ databases">
        <title>The deep terrestrial virosphere.</title>
        <authorList>
            <person name="Holmfeldt K."/>
            <person name="Nilsson E."/>
            <person name="Simone D."/>
            <person name="Lopez-Fernandez M."/>
            <person name="Wu X."/>
            <person name="de Brujin I."/>
            <person name="Lundin D."/>
            <person name="Andersson A."/>
            <person name="Bertilsson S."/>
            <person name="Dopson M."/>
        </authorList>
    </citation>
    <scope>NUCLEOTIDE SEQUENCE</scope>
    <source>
        <strain evidence="2">TM448A06268</strain>
        <strain evidence="3">TM448B06063</strain>
    </source>
</reference>
<protein>
    <submittedName>
        <fullName evidence="2">Uncharacterized protein</fullName>
    </submittedName>
</protein>
<gene>
    <name evidence="2" type="ORF">TM448A06268_0002</name>
    <name evidence="3" type="ORF">TM448B06063_0002</name>
</gene>